<evidence type="ECO:0000256" key="3">
    <source>
        <dbReference type="PROSITE-ProRule" id="PRU00221"/>
    </source>
</evidence>
<dbReference type="EMBL" id="JAPFFF010000005">
    <property type="protein sequence ID" value="KAK8890316.1"/>
    <property type="molecule type" value="Genomic_DNA"/>
</dbReference>
<organism evidence="4 5">
    <name type="scientific">Tritrichomonas musculus</name>
    <dbReference type="NCBI Taxonomy" id="1915356"/>
    <lineage>
        <taxon>Eukaryota</taxon>
        <taxon>Metamonada</taxon>
        <taxon>Parabasalia</taxon>
        <taxon>Tritrichomonadida</taxon>
        <taxon>Tritrichomonadidae</taxon>
        <taxon>Tritrichomonas</taxon>
    </lineage>
</organism>
<protein>
    <submittedName>
        <fullName evidence="4">Uncharacterized protein</fullName>
    </submittedName>
</protein>
<dbReference type="InterPro" id="IPR015943">
    <property type="entry name" value="WD40/YVTN_repeat-like_dom_sf"/>
</dbReference>
<dbReference type="Gene3D" id="2.130.10.10">
    <property type="entry name" value="YVTN repeat-like/Quinoprotein amine dehydrogenase"/>
    <property type="match status" value="1"/>
</dbReference>
<keyword evidence="1 3" id="KW-0853">WD repeat</keyword>
<accession>A0ABR2KHS5</accession>
<evidence type="ECO:0000256" key="2">
    <source>
        <dbReference type="ARBA" id="ARBA00022737"/>
    </source>
</evidence>
<dbReference type="PROSITE" id="PS50082">
    <property type="entry name" value="WD_REPEATS_2"/>
    <property type="match status" value="1"/>
</dbReference>
<dbReference type="SUPFAM" id="SSF50978">
    <property type="entry name" value="WD40 repeat-like"/>
    <property type="match status" value="1"/>
</dbReference>
<dbReference type="PANTHER" id="PTHR22850">
    <property type="entry name" value="WD40 REPEAT FAMILY"/>
    <property type="match status" value="1"/>
</dbReference>
<dbReference type="SMART" id="SM00320">
    <property type="entry name" value="WD40"/>
    <property type="match status" value="4"/>
</dbReference>
<evidence type="ECO:0000313" key="5">
    <source>
        <dbReference type="Proteomes" id="UP001470230"/>
    </source>
</evidence>
<name>A0ABR2KHS5_9EUKA</name>
<keyword evidence="2" id="KW-0677">Repeat</keyword>
<dbReference type="Proteomes" id="UP001470230">
    <property type="component" value="Unassembled WGS sequence"/>
</dbReference>
<gene>
    <name evidence="4" type="ORF">M9Y10_035089</name>
</gene>
<dbReference type="PROSITE" id="PS50294">
    <property type="entry name" value="WD_REPEATS_REGION"/>
    <property type="match status" value="1"/>
</dbReference>
<feature type="repeat" description="WD" evidence="3">
    <location>
        <begin position="270"/>
        <end position="312"/>
    </location>
</feature>
<sequence>MSTYTGAPQDPIREFLDWRYHASDLYDSLTMYVLPNHAISLNFTIETVLAEDSYVFGIILGNSCIDKQSEISLYNAIFPNRNSLCFNKSKPNKKWGEVTHSYSFKIDGTLVASDTNTKNDIVAAYNNKLIYIGENNDTIHTFDEDDQITLIKCSPEEQSTASFLCSTKKNSVLYYETPEKQPLLIQEFTRPIIDLSIDPFSPKTALCAEGKTHIHLIDQRTNKISSLKMQSHTGSVSFSPFIPFVFANGLLSGDIGLFDIRSPSTPICNIQAHDSVVTSLQWAPFRKDIIASSSLDTSITIWSLTENKDLSSNAVFTHNGHVSPISTFNWCKDVPWTLGSVSEDNLFEIWTVSQSQYEDFLFE</sequence>
<dbReference type="InterPro" id="IPR001680">
    <property type="entry name" value="WD40_rpt"/>
</dbReference>
<evidence type="ECO:0000256" key="1">
    <source>
        <dbReference type="ARBA" id="ARBA00022574"/>
    </source>
</evidence>
<proteinExistence type="predicted"/>
<evidence type="ECO:0000313" key="4">
    <source>
        <dbReference type="EMBL" id="KAK8890316.1"/>
    </source>
</evidence>
<comment type="caution">
    <text evidence="4">The sequence shown here is derived from an EMBL/GenBank/DDBJ whole genome shotgun (WGS) entry which is preliminary data.</text>
</comment>
<dbReference type="InterPro" id="IPR036322">
    <property type="entry name" value="WD40_repeat_dom_sf"/>
</dbReference>
<dbReference type="InterPro" id="IPR050459">
    <property type="entry name" value="WD_repeat_RBAP46/RBAP48/MSI1"/>
</dbReference>
<keyword evidence="5" id="KW-1185">Reference proteome</keyword>
<reference evidence="4 5" key="1">
    <citation type="submission" date="2024-04" db="EMBL/GenBank/DDBJ databases">
        <title>Tritrichomonas musculus Genome.</title>
        <authorList>
            <person name="Alves-Ferreira E."/>
            <person name="Grigg M."/>
            <person name="Lorenzi H."/>
            <person name="Galac M."/>
        </authorList>
    </citation>
    <scope>NUCLEOTIDE SEQUENCE [LARGE SCALE GENOMIC DNA]</scope>
    <source>
        <strain evidence="4 5">EAF2021</strain>
    </source>
</reference>